<dbReference type="EMBL" id="CP000362">
    <property type="protein sequence ID" value="ABG31462.1"/>
    <property type="molecule type" value="Genomic_DNA"/>
</dbReference>
<proteinExistence type="predicted"/>
<dbReference type="OrthoDB" id="7668690at2"/>
<protein>
    <submittedName>
        <fullName evidence="1">Uncharacterized protein</fullName>
    </submittedName>
</protein>
<reference evidence="1 2" key="1">
    <citation type="journal article" date="2007" name="J. Bacteriol.">
        <title>The complete genome sequence of Roseobacter denitrificans reveals a mixotrophic rather than photosynthetic metabolism.</title>
        <authorList>
            <person name="Swingley W.D."/>
            <person name="Sadekar S."/>
            <person name="Mastrian S.D."/>
            <person name="Matthies H.J."/>
            <person name="Hao J."/>
            <person name="Ramos H."/>
            <person name="Acharya C.R."/>
            <person name="Conrad A.L."/>
            <person name="Taylor H.L."/>
            <person name="Dejesa L.C."/>
            <person name="Shah M.K."/>
            <person name="O'huallachain M.E."/>
            <person name="Lince M.T."/>
            <person name="Blankenship R.E."/>
            <person name="Beatty J.T."/>
            <person name="Touchman J.W."/>
        </authorList>
    </citation>
    <scope>NUCLEOTIDE SEQUENCE [LARGE SCALE GENOMIC DNA]</scope>
    <source>
        <strain evidence="2">ATCC 33942 / OCh 114</strain>
    </source>
</reference>
<evidence type="ECO:0000313" key="2">
    <source>
        <dbReference type="Proteomes" id="UP000007029"/>
    </source>
</evidence>
<dbReference type="AlphaFoldDB" id="Q168Y1"/>
<dbReference type="RefSeq" id="WP_011568081.1">
    <property type="nucleotide sequence ID" value="NC_008209.1"/>
</dbReference>
<accession>Q168Y1</accession>
<dbReference type="HOGENOM" id="CLU_1160339_0_0_5"/>
<gene>
    <name evidence="1" type="ordered locus">RD1_1850</name>
</gene>
<evidence type="ECO:0000313" key="1">
    <source>
        <dbReference type="EMBL" id="ABG31462.1"/>
    </source>
</evidence>
<dbReference type="STRING" id="375451.RD1_1850"/>
<name>Q168Y1_ROSDO</name>
<dbReference type="Proteomes" id="UP000007029">
    <property type="component" value="Chromosome"/>
</dbReference>
<organism evidence="1 2">
    <name type="scientific">Roseobacter denitrificans (strain ATCC 33942 / OCh 114)</name>
    <name type="common">Erythrobacter sp. (strain OCh 114)</name>
    <name type="synonym">Roseobacter denitrificans</name>
    <dbReference type="NCBI Taxonomy" id="375451"/>
    <lineage>
        <taxon>Bacteria</taxon>
        <taxon>Pseudomonadati</taxon>
        <taxon>Pseudomonadota</taxon>
        <taxon>Alphaproteobacteria</taxon>
        <taxon>Rhodobacterales</taxon>
        <taxon>Roseobacteraceae</taxon>
        <taxon>Roseobacter</taxon>
    </lineage>
</organism>
<keyword evidence="2" id="KW-1185">Reference proteome</keyword>
<dbReference type="KEGG" id="rde:RD1_1850"/>
<dbReference type="eggNOG" id="ENOG5031A2A">
    <property type="taxonomic scope" value="Bacteria"/>
</dbReference>
<sequence length="251" mass="28608">MDKNSGDIDWDQLPKDQRIDLTKNLFKAVSGVADLNSITIAELIDQAFLGLPKVGTDYDSNFRRGNVSAAKAMLMHRWLEENHFELAKTFAPELFQMNPKRAWNRFLDSRSVDGGLRIVQMKNEFGIAQRADKMRKVSKALRFGDAFCLELTSDRFGHAIAFQGYRGKYYPLALSGDERRLRIAITDGVQLLLRDLKGQPNPLVEMDDAGDHRFVVITSPDKNLPTDQRRLASRFDDEGLQVFHTDVRFVT</sequence>